<name>A0A8J3VY85_9ACTN</name>
<organism evidence="1 2">
    <name type="scientific">Sphaerimonospora thailandensis</name>
    <dbReference type="NCBI Taxonomy" id="795644"/>
    <lineage>
        <taxon>Bacteria</taxon>
        <taxon>Bacillati</taxon>
        <taxon>Actinomycetota</taxon>
        <taxon>Actinomycetes</taxon>
        <taxon>Streptosporangiales</taxon>
        <taxon>Streptosporangiaceae</taxon>
        <taxon>Sphaerimonospora</taxon>
    </lineage>
</organism>
<sequence length="107" mass="12266">MGQSLAKQSGPEIPLPPPYHGIHVAPVQMGHQKINWLKPAARSDRVRVRRHTCECKATIYELCHSGGLVFIRRTIRGPERLDVHETERLISVRMEVLWNRLLLGEAR</sequence>
<comment type="caution">
    <text evidence="1">The sequence shown here is derived from an EMBL/GenBank/DDBJ whole genome shotgun (WGS) entry which is preliminary data.</text>
</comment>
<accession>A0A8J3VY85</accession>
<dbReference type="AlphaFoldDB" id="A0A8J3VY85"/>
<protein>
    <submittedName>
        <fullName evidence="1">Uncharacterized protein</fullName>
    </submittedName>
</protein>
<dbReference type="EMBL" id="BOOG01000009">
    <property type="protein sequence ID" value="GIH68720.1"/>
    <property type="molecule type" value="Genomic_DNA"/>
</dbReference>
<evidence type="ECO:0000313" key="2">
    <source>
        <dbReference type="Proteomes" id="UP000610966"/>
    </source>
</evidence>
<evidence type="ECO:0000313" key="1">
    <source>
        <dbReference type="EMBL" id="GIH68720.1"/>
    </source>
</evidence>
<proteinExistence type="predicted"/>
<reference evidence="1" key="1">
    <citation type="submission" date="2021-01" db="EMBL/GenBank/DDBJ databases">
        <title>Whole genome shotgun sequence of Sphaerimonospora thailandensis NBRC 107569.</title>
        <authorList>
            <person name="Komaki H."/>
            <person name="Tamura T."/>
        </authorList>
    </citation>
    <scope>NUCLEOTIDE SEQUENCE</scope>
    <source>
        <strain evidence="1">NBRC 107569</strain>
    </source>
</reference>
<dbReference type="Proteomes" id="UP000610966">
    <property type="component" value="Unassembled WGS sequence"/>
</dbReference>
<gene>
    <name evidence="1" type="ORF">Mth01_09730</name>
</gene>
<keyword evidence="2" id="KW-1185">Reference proteome</keyword>